<evidence type="ECO:0000313" key="1">
    <source>
        <dbReference type="EMBL" id="MBV7259641.1"/>
    </source>
</evidence>
<reference evidence="1" key="1">
    <citation type="submission" date="2021-04" db="EMBL/GenBank/DDBJ databases">
        <authorList>
            <person name="Pira H."/>
            <person name="Risdian C."/>
            <person name="Wink J."/>
        </authorList>
    </citation>
    <scope>NUCLEOTIDE SEQUENCE</scope>
    <source>
        <strain evidence="1">WH158</strain>
    </source>
</reference>
<gene>
    <name evidence="1" type="ORF">KCG46_08660</name>
</gene>
<protein>
    <submittedName>
        <fullName evidence="1">Uncharacterized protein</fullName>
    </submittedName>
</protein>
<dbReference type="RefSeq" id="WP_218404844.1">
    <property type="nucleotide sequence ID" value="NZ_JAGSPC010000001.1"/>
</dbReference>
<accession>A0A9X1F462</accession>
<dbReference type="EMBL" id="JAGSPC010000001">
    <property type="protein sequence ID" value="MBV7259641.1"/>
    <property type="molecule type" value="Genomic_DNA"/>
</dbReference>
<name>A0A9X1F462_9SPHN</name>
<sequence>MIAESLLLAMAPVQTSALSEISAADLNTLCSFEGGPAGPFGDAVIEAKPIAENEYSTMTWALDPPIGPLKRFERWAQPYGTIVNTLRYEGDTSHSFDADTLAAHLRTIAEPAGWTKFEHEDPLIEKAAGHRLFKDVTVNGEETRLWLLADGGSETTSLYCQREDLMGMPLIKRWERYAKYRREPEAREASD</sequence>
<comment type="caution">
    <text evidence="1">The sequence shown here is derived from an EMBL/GenBank/DDBJ whole genome shotgun (WGS) entry which is preliminary data.</text>
</comment>
<proteinExistence type="predicted"/>
<keyword evidence="2" id="KW-1185">Reference proteome</keyword>
<evidence type="ECO:0000313" key="2">
    <source>
        <dbReference type="Proteomes" id="UP001138681"/>
    </source>
</evidence>
<organism evidence="1 2">
    <name type="scientific">Erythrobacter crassostreae</name>
    <dbReference type="NCBI Taxonomy" id="2828328"/>
    <lineage>
        <taxon>Bacteria</taxon>
        <taxon>Pseudomonadati</taxon>
        <taxon>Pseudomonadota</taxon>
        <taxon>Alphaproteobacteria</taxon>
        <taxon>Sphingomonadales</taxon>
        <taxon>Erythrobacteraceae</taxon>
        <taxon>Erythrobacter/Porphyrobacter group</taxon>
        <taxon>Erythrobacter</taxon>
    </lineage>
</organism>
<dbReference type="Proteomes" id="UP001138681">
    <property type="component" value="Unassembled WGS sequence"/>
</dbReference>
<dbReference type="AlphaFoldDB" id="A0A9X1F462"/>